<dbReference type="GO" id="GO:0008955">
    <property type="term" value="F:peptidoglycan glycosyltransferase activity"/>
    <property type="evidence" value="ECO:0007669"/>
    <property type="project" value="UniProtKB-UniRule"/>
</dbReference>
<accession>A0A418YI55</accession>
<evidence type="ECO:0000256" key="13">
    <source>
        <dbReference type="ARBA" id="ARBA00023316"/>
    </source>
</evidence>
<feature type="transmembrane region" description="Helical" evidence="16">
    <location>
        <begin position="175"/>
        <end position="192"/>
    </location>
</feature>
<feature type="transmembrane region" description="Helical" evidence="16">
    <location>
        <begin position="197"/>
        <end position="214"/>
    </location>
</feature>
<dbReference type="GO" id="GO:0009252">
    <property type="term" value="P:peptidoglycan biosynthetic process"/>
    <property type="evidence" value="ECO:0007669"/>
    <property type="project" value="UniProtKB-UniRule"/>
</dbReference>
<dbReference type="GO" id="GO:0071555">
    <property type="term" value="P:cell wall organization"/>
    <property type="evidence" value="ECO:0007669"/>
    <property type="project" value="UniProtKB-KW"/>
</dbReference>
<reference evidence="17 18" key="2">
    <citation type="submission" date="2019-01" db="EMBL/GenBank/DDBJ databases">
        <title>Motilimonas pumilus sp. nov., isolated from the gut of sea cucumber (Apostichopus japonicus).</title>
        <authorList>
            <person name="Wang F.-Q."/>
            <person name="Ren L.-H."/>
            <person name="Lin Y.-W."/>
            <person name="Sun G.-H."/>
            <person name="Du Z.-J."/>
            <person name="Zhao J.-X."/>
            <person name="Liu X.-J."/>
            <person name="Liu L.-J."/>
        </authorList>
    </citation>
    <scope>NUCLEOTIDE SEQUENCE [LARGE SCALE GENOMIC DNA]</scope>
    <source>
        <strain evidence="17 18">PLHSC7-2</strain>
    </source>
</reference>
<feature type="transmembrane region" description="Helical" evidence="16">
    <location>
        <begin position="152"/>
        <end position="169"/>
    </location>
</feature>
<comment type="caution">
    <text evidence="17">The sequence shown here is derived from an EMBL/GenBank/DDBJ whole genome shotgun (WGS) entry which is preliminary data.</text>
</comment>
<name>A0A418YI55_9GAMM</name>
<keyword evidence="5 16" id="KW-0328">Glycosyltransferase</keyword>
<dbReference type="GO" id="GO:0005886">
    <property type="term" value="C:plasma membrane"/>
    <property type="evidence" value="ECO:0007669"/>
    <property type="project" value="UniProtKB-SubCell"/>
</dbReference>
<dbReference type="Pfam" id="PF01098">
    <property type="entry name" value="FTSW_RODA_SPOVE"/>
    <property type="match status" value="1"/>
</dbReference>
<dbReference type="InterPro" id="IPR001182">
    <property type="entry name" value="FtsW/RodA"/>
</dbReference>
<evidence type="ECO:0000313" key="18">
    <source>
        <dbReference type="Proteomes" id="UP000283255"/>
    </source>
</evidence>
<keyword evidence="6 16" id="KW-0808">Transferase</keyword>
<dbReference type="AlphaFoldDB" id="A0A418YI55"/>
<dbReference type="PROSITE" id="PS00428">
    <property type="entry name" value="FTSW_RODA_SPOVE"/>
    <property type="match status" value="1"/>
</dbReference>
<feature type="transmembrane region" description="Helical" evidence="16">
    <location>
        <begin position="318"/>
        <end position="339"/>
    </location>
</feature>
<evidence type="ECO:0000256" key="10">
    <source>
        <dbReference type="ARBA" id="ARBA00022989"/>
    </source>
</evidence>
<dbReference type="GO" id="GO:0015648">
    <property type="term" value="F:lipid-linked peptidoglycan transporter activity"/>
    <property type="evidence" value="ECO:0007669"/>
    <property type="project" value="TreeGrafter"/>
</dbReference>
<dbReference type="PANTHER" id="PTHR30474:SF2">
    <property type="entry name" value="PEPTIDOGLYCAN GLYCOSYLTRANSFERASE FTSW-RELATED"/>
    <property type="match status" value="1"/>
</dbReference>
<reference evidence="17 18" key="1">
    <citation type="submission" date="2018-09" db="EMBL/GenBank/DDBJ databases">
        <authorList>
            <person name="Wang F."/>
        </authorList>
    </citation>
    <scope>NUCLEOTIDE SEQUENCE [LARGE SCALE GENOMIC DNA]</scope>
    <source>
        <strain evidence="17 18">PLHSC7-2</strain>
    </source>
</reference>
<keyword evidence="8 16" id="KW-0133">Cell shape</keyword>
<feature type="transmembrane region" description="Helical" evidence="16">
    <location>
        <begin position="273"/>
        <end position="297"/>
    </location>
</feature>
<dbReference type="EMBL" id="QZCH01000003">
    <property type="protein sequence ID" value="RJG50035.1"/>
    <property type="molecule type" value="Genomic_DNA"/>
</dbReference>
<dbReference type="HAMAP" id="MF_00913">
    <property type="entry name" value="PGT_FtsW_proteobact"/>
    <property type="match status" value="1"/>
</dbReference>
<dbReference type="RefSeq" id="WP_119909681.1">
    <property type="nucleotide sequence ID" value="NZ_QZCH01000003.1"/>
</dbReference>
<feature type="transmembrane region" description="Helical" evidence="16">
    <location>
        <begin position="89"/>
        <end position="107"/>
    </location>
</feature>
<evidence type="ECO:0000256" key="4">
    <source>
        <dbReference type="ARBA" id="ARBA00022618"/>
    </source>
</evidence>
<keyword evidence="13 16" id="KW-0961">Cell wall biogenesis/degradation</keyword>
<dbReference type="Proteomes" id="UP000283255">
    <property type="component" value="Unassembled WGS sequence"/>
</dbReference>
<keyword evidence="16" id="KW-0997">Cell inner membrane</keyword>
<evidence type="ECO:0000256" key="12">
    <source>
        <dbReference type="ARBA" id="ARBA00023306"/>
    </source>
</evidence>
<comment type="pathway">
    <text evidence="2 16">Cell wall biogenesis; peptidoglycan biosynthesis.</text>
</comment>
<comment type="catalytic activity">
    <reaction evidence="15 16">
        <text>[GlcNAc-(1-&gt;4)-Mur2Ac(oyl-L-Ala-gamma-D-Glu-L-Lys-D-Ala-D-Ala)](n)-di-trans,octa-cis-undecaprenyl diphosphate + beta-D-GlcNAc-(1-&gt;4)-Mur2Ac(oyl-L-Ala-gamma-D-Glu-L-Lys-D-Ala-D-Ala)-di-trans,octa-cis-undecaprenyl diphosphate = [GlcNAc-(1-&gt;4)-Mur2Ac(oyl-L-Ala-gamma-D-Glu-L-Lys-D-Ala-D-Ala)](n+1)-di-trans,octa-cis-undecaprenyl diphosphate + di-trans,octa-cis-undecaprenyl diphosphate + H(+)</text>
        <dbReference type="Rhea" id="RHEA:23708"/>
        <dbReference type="Rhea" id="RHEA-COMP:9602"/>
        <dbReference type="Rhea" id="RHEA-COMP:9603"/>
        <dbReference type="ChEBI" id="CHEBI:15378"/>
        <dbReference type="ChEBI" id="CHEBI:58405"/>
        <dbReference type="ChEBI" id="CHEBI:60033"/>
        <dbReference type="ChEBI" id="CHEBI:78435"/>
        <dbReference type="EC" id="2.4.99.28"/>
    </reaction>
</comment>
<evidence type="ECO:0000256" key="9">
    <source>
        <dbReference type="ARBA" id="ARBA00022984"/>
    </source>
</evidence>
<keyword evidence="10 16" id="KW-1133">Transmembrane helix</keyword>
<keyword evidence="7 16" id="KW-0812">Transmembrane</keyword>
<feature type="transmembrane region" description="Helical" evidence="16">
    <location>
        <begin position="61"/>
        <end position="82"/>
    </location>
</feature>
<gene>
    <name evidence="16 17" type="primary">ftsW</name>
    <name evidence="17" type="ORF">D1Z90_05170</name>
</gene>
<evidence type="ECO:0000256" key="1">
    <source>
        <dbReference type="ARBA" id="ARBA00004651"/>
    </source>
</evidence>
<feature type="transmembrane region" description="Helical" evidence="16">
    <location>
        <begin position="23"/>
        <end position="41"/>
    </location>
</feature>
<dbReference type="OrthoDB" id="9768187at2"/>
<comment type="subcellular location">
    <subcellularLocation>
        <location evidence="16">Cell inner membrane</location>
        <topology evidence="16">Multi-pass membrane protein</topology>
    </subcellularLocation>
    <subcellularLocation>
        <location evidence="1">Cell membrane</location>
        <topology evidence="1">Multi-pass membrane protein</topology>
    </subcellularLocation>
    <text evidence="16">Localizes to the division septum.</text>
</comment>
<dbReference type="NCBIfam" id="TIGR02614">
    <property type="entry name" value="ftsW"/>
    <property type="match status" value="1"/>
</dbReference>
<evidence type="ECO:0000256" key="5">
    <source>
        <dbReference type="ARBA" id="ARBA00022676"/>
    </source>
</evidence>
<keyword evidence="12 16" id="KW-0131">Cell cycle</keyword>
<evidence type="ECO:0000256" key="15">
    <source>
        <dbReference type="ARBA" id="ARBA00049902"/>
    </source>
</evidence>
<sequence>MSTTGIKDWLFPAKKVGLYDRQLLILSLSLMAIGIIMVASASIPEGIAIAQDPMMFVKRHFVFLVGSLLAGGFILTLPVAFWQNNSSRLLLLAILLLLAVLVVGRSVNGAARWIALGPINIQPAEFAKFALFAYLASYLVRRQQEVQETLKGFFKPLLVLFILASLLLAQPDLGSVVVMMVTTIGMLFLAGAKIGQFIAILFSAVSAVVLLIVIEPYRMRRVTSFMDPWQDPFGSGYQLTQSLMAYGRGSWFGEGLGNSIQKLEYLPEAHTDFVFAILAEELGFVGVMVVLALLLWLAMKALLLGKQALENNQLYSGYLAMGIGIWFSFQTAVNVGASAGVLPTKGLTLPLVSYGGSSLIMMTMAVAVLLRIDFELRRDTVQARERSDDS</sequence>
<dbReference type="NCBIfam" id="NF008042">
    <property type="entry name" value="PRK10774.1"/>
    <property type="match status" value="1"/>
</dbReference>
<keyword evidence="11 16" id="KW-0472">Membrane</keyword>
<keyword evidence="18" id="KW-1185">Reference proteome</keyword>
<organism evidence="17 18">
    <name type="scientific">Motilimonas pumila</name>
    <dbReference type="NCBI Taxonomy" id="2303987"/>
    <lineage>
        <taxon>Bacteria</taxon>
        <taxon>Pseudomonadati</taxon>
        <taxon>Pseudomonadota</taxon>
        <taxon>Gammaproteobacteria</taxon>
        <taxon>Alteromonadales</taxon>
        <taxon>Alteromonadales genera incertae sedis</taxon>
        <taxon>Motilimonas</taxon>
    </lineage>
</organism>
<keyword evidence="3 16" id="KW-1003">Cell membrane</keyword>
<dbReference type="PANTHER" id="PTHR30474">
    <property type="entry name" value="CELL CYCLE PROTEIN"/>
    <property type="match status" value="1"/>
</dbReference>
<dbReference type="GO" id="GO:0032153">
    <property type="term" value="C:cell division site"/>
    <property type="evidence" value="ECO:0007669"/>
    <property type="project" value="UniProtKB-UniRule"/>
</dbReference>
<proteinExistence type="inferred from homology"/>
<evidence type="ECO:0000256" key="14">
    <source>
        <dbReference type="ARBA" id="ARBA00038053"/>
    </source>
</evidence>
<protein>
    <recommendedName>
        <fullName evidence="16">Probable peptidoglycan glycosyltransferase FtsW</fullName>
        <shortName evidence="16">PGT</shortName>
        <ecNumber evidence="16">2.4.99.28</ecNumber>
    </recommendedName>
    <alternativeName>
        <fullName evidence="16">Cell division protein FtsW</fullName>
    </alternativeName>
    <alternativeName>
        <fullName evidence="16">Cell wall polymerase</fullName>
    </alternativeName>
    <alternativeName>
        <fullName evidence="16">Peptidoglycan polymerase</fullName>
        <shortName evidence="16">PG polymerase</shortName>
    </alternativeName>
</protein>
<dbReference type="EC" id="2.4.99.28" evidence="16"/>
<feature type="transmembrane region" description="Helical" evidence="16">
    <location>
        <begin position="119"/>
        <end position="140"/>
    </location>
</feature>
<comment type="function">
    <text evidence="16">Peptidoglycan polymerase that is essential for cell division.</text>
</comment>
<evidence type="ECO:0000256" key="16">
    <source>
        <dbReference type="HAMAP-Rule" id="MF_00913"/>
    </source>
</evidence>
<evidence type="ECO:0000256" key="8">
    <source>
        <dbReference type="ARBA" id="ARBA00022960"/>
    </source>
</evidence>
<dbReference type="GO" id="GO:0008360">
    <property type="term" value="P:regulation of cell shape"/>
    <property type="evidence" value="ECO:0007669"/>
    <property type="project" value="UniProtKB-KW"/>
</dbReference>
<dbReference type="InterPro" id="IPR018365">
    <property type="entry name" value="Cell_cycle_FtsW-rel_CS"/>
</dbReference>
<dbReference type="InterPro" id="IPR013437">
    <property type="entry name" value="FtsW"/>
</dbReference>
<evidence type="ECO:0000256" key="11">
    <source>
        <dbReference type="ARBA" id="ARBA00023136"/>
    </source>
</evidence>
<keyword evidence="4 16" id="KW-0132">Cell division</keyword>
<evidence type="ECO:0000256" key="7">
    <source>
        <dbReference type="ARBA" id="ARBA00022692"/>
    </source>
</evidence>
<keyword evidence="9 16" id="KW-0573">Peptidoglycan synthesis</keyword>
<evidence type="ECO:0000256" key="2">
    <source>
        <dbReference type="ARBA" id="ARBA00004752"/>
    </source>
</evidence>
<evidence type="ECO:0000256" key="6">
    <source>
        <dbReference type="ARBA" id="ARBA00022679"/>
    </source>
</evidence>
<feature type="transmembrane region" description="Helical" evidence="16">
    <location>
        <begin position="351"/>
        <end position="370"/>
    </location>
</feature>
<evidence type="ECO:0000313" key="17">
    <source>
        <dbReference type="EMBL" id="RJG50035.1"/>
    </source>
</evidence>
<dbReference type="UniPathway" id="UPA00219"/>
<comment type="similarity">
    <text evidence="14 16">Belongs to the SEDS family. FtsW subfamily.</text>
</comment>
<evidence type="ECO:0000256" key="3">
    <source>
        <dbReference type="ARBA" id="ARBA00022475"/>
    </source>
</evidence>
<dbReference type="GO" id="GO:0043093">
    <property type="term" value="P:FtsZ-dependent cytokinesis"/>
    <property type="evidence" value="ECO:0007669"/>
    <property type="project" value="UniProtKB-UniRule"/>
</dbReference>